<dbReference type="STRING" id="379508.A5E2T8"/>
<evidence type="ECO:0008006" key="4">
    <source>
        <dbReference type="Google" id="ProtNLM"/>
    </source>
</evidence>
<dbReference type="InterPro" id="IPR010424">
    <property type="entry name" value="EutQ"/>
</dbReference>
<dbReference type="GeneID" id="5231943"/>
<dbReference type="Pfam" id="PF10340">
    <property type="entry name" value="Say1_Mug180"/>
    <property type="match status" value="1"/>
</dbReference>
<dbReference type="Proteomes" id="UP000001996">
    <property type="component" value="Unassembled WGS sequence"/>
</dbReference>
<reference evidence="2 3" key="1">
    <citation type="journal article" date="2009" name="Nature">
        <title>Evolution of pathogenicity and sexual reproduction in eight Candida genomes.</title>
        <authorList>
            <person name="Butler G."/>
            <person name="Rasmussen M.D."/>
            <person name="Lin M.F."/>
            <person name="Santos M.A."/>
            <person name="Sakthikumar S."/>
            <person name="Munro C.A."/>
            <person name="Rheinbay E."/>
            <person name="Grabherr M."/>
            <person name="Forche A."/>
            <person name="Reedy J.L."/>
            <person name="Agrafioti I."/>
            <person name="Arnaud M.B."/>
            <person name="Bates S."/>
            <person name="Brown A.J."/>
            <person name="Brunke S."/>
            <person name="Costanzo M.C."/>
            <person name="Fitzpatrick D.A."/>
            <person name="de Groot P.W."/>
            <person name="Harris D."/>
            <person name="Hoyer L.L."/>
            <person name="Hube B."/>
            <person name="Klis F.M."/>
            <person name="Kodira C."/>
            <person name="Lennard N."/>
            <person name="Logue M.E."/>
            <person name="Martin R."/>
            <person name="Neiman A.M."/>
            <person name="Nikolaou E."/>
            <person name="Quail M.A."/>
            <person name="Quinn J."/>
            <person name="Santos M.C."/>
            <person name="Schmitzberger F.F."/>
            <person name="Sherlock G."/>
            <person name="Shah P."/>
            <person name="Silverstein K.A."/>
            <person name="Skrzypek M.S."/>
            <person name="Soll D."/>
            <person name="Staggs R."/>
            <person name="Stansfield I."/>
            <person name="Stumpf M.P."/>
            <person name="Sudbery P.E."/>
            <person name="Srikantha T."/>
            <person name="Zeng Q."/>
            <person name="Berman J."/>
            <person name="Berriman M."/>
            <person name="Heitman J."/>
            <person name="Gow N.A."/>
            <person name="Lorenz M.C."/>
            <person name="Birren B.W."/>
            <person name="Kellis M."/>
            <person name="Cuomo C.A."/>
        </authorList>
    </citation>
    <scope>NUCLEOTIDE SEQUENCE [LARGE SCALE GENOMIC DNA]</scope>
    <source>
        <strain evidence="3">ATCC 11503 / BCRC 21390 / CBS 2605 / JCM 1781 / NBRC 1676 / NRRL YB-4239</strain>
    </source>
</reference>
<dbReference type="KEGG" id="lel:PVL30_004748"/>
<dbReference type="ESTHER" id="lodel-a5e2t8">
    <property type="family name" value="Steryl_acetyl_hydrolase"/>
</dbReference>
<dbReference type="FunCoup" id="A5E2T8">
    <property type="interactions" value="17"/>
</dbReference>
<keyword evidence="3" id="KW-1185">Reference proteome</keyword>
<dbReference type="OMA" id="EWCKYAL"/>
<evidence type="ECO:0000256" key="1">
    <source>
        <dbReference type="SAM" id="Phobius"/>
    </source>
</evidence>
<dbReference type="VEuPathDB" id="FungiDB:LELG_03925"/>
<feature type="transmembrane region" description="Helical" evidence="1">
    <location>
        <begin position="6"/>
        <end position="26"/>
    </location>
</feature>
<dbReference type="OrthoDB" id="2152029at2759"/>
<dbReference type="eggNOG" id="KOG1515">
    <property type="taxonomic scope" value="Eukaryota"/>
</dbReference>
<sequence length="429" mass="49895">MLSARAFYVLLSIPIKLLWVLLRYPFVGGINEKFRNSLRNSLKLQLYRTALSMPVKDAHILGILSNYFLINKLIKTLYPNLTRNLNNYGKRYDKQSFWLVEATNRSKNDPILIFLHGGGYYIETMPEQLESLLSIYHLVDSEKRLKLSMVFLDYKLASRGAPVTTQLYQLAEVYEKLTIRDGNTNISLIGDSAGGHLAITFLQYLKQQQNEKLPWPKSNILISPWVKLHPEPHQGTKGWSYFENSKRDIIQYRYFHEIDRQKAIIGDVTHLRYYEESGHQKIKKEDLDHLDMLISPGNLTYKYSDWEDIPSLNDKGHSVFVVLGEHEVFRDDILEWCQYALKSPLIKQKIDSKGVLDAKLHNYEDNGGNLNGAHVQVFVEPWGVHDATLFFENNIASKLKRNPRLSLKDLDRKEFFGVVRIVEFINKYV</sequence>
<dbReference type="AlphaFoldDB" id="A5E2T8"/>
<dbReference type="HOGENOM" id="CLU_053543_0_0_1"/>
<evidence type="ECO:0000313" key="3">
    <source>
        <dbReference type="Proteomes" id="UP000001996"/>
    </source>
</evidence>
<dbReference type="InParanoid" id="A5E2T8"/>
<evidence type="ECO:0000313" key="2">
    <source>
        <dbReference type="EMBL" id="EDK45746.1"/>
    </source>
</evidence>
<dbReference type="PANTHER" id="PTHR36169">
    <property type="entry name" value="ETHANOLAMINE UTILIZATION PROTEIN EUTQ"/>
    <property type="match status" value="1"/>
</dbReference>
<dbReference type="PANTHER" id="PTHR36169:SF1">
    <property type="entry name" value="ACETATE KINASE EUTQ"/>
    <property type="match status" value="1"/>
</dbReference>
<dbReference type="EMBL" id="CH981528">
    <property type="protein sequence ID" value="EDK45746.1"/>
    <property type="molecule type" value="Genomic_DNA"/>
</dbReference>
<proteinExistence type="predicted"/>
<dbReference type="InterPro" id="IPR019436">
    <property type="entry name" value="Say1-like"/>
</dbReference>
<dbReference type="Gene3D" id="3.40.50.1820">
    <property type="entry name" value="alpha/beta hydrolase"/>
    <property type="match status" value="1"/>
</dbReference>
<gene>
    <name evidence="2" type="ORF">LELG_03925</name>
</gene>
<dbReference type="InterPro" id="IPR029058">
    <property type="entry name" value="AB_hydrolase_fold"/>
</dbReference>
<protein>
    <recommendedName>
        <fullName evidence="4">Alpha/beta hydrolase fold-3 domain-containing protein</fullName>
    </recommendedName>
</protein>
<dbReference type="SUPFAM" id="SSF53474">
    <property type="entry name" value="alpha/beta-Hydrolases"/>
    <property type="match status" value="1"/>
</dbReference>
<keyword evidence="1" id="KW-1133">Transmembrane helix</keyword>
<name>A5E2T8_LODEL</name>
<keyword evidence="1" id="KW-0472">Membrane</keyword>
<organism evidence="2 3">
    <name type="scientific">Lodderomyces elongisporus (strain ATCC 11503 / CBS 2605 / JCM 1781 / NBRC 1676 / NRRL YB-4239)</name>
    <name type="common">Yeast</name>
    <name type="synonym">Saccharomyces elongisporus</name>
    <dbReference type="NCBI Taxonomy" id="379508"/>
    <lineage>
        <taxon>Eukaryota</taxon>
        <taxon>Fungi</taxon>
        <taxon>Dikarya</taxon>
        <taxon>Ascomycota</taxon>
        <taxon>Saccharomycotina</taxon>
        <taxon>Pichiomycetes</taxon>
        <taxon>Debaryomycetaceae</taxon>
        <taxon>Candida/Lodderomyces clade</taxon>
        <taxon>Lodderomyces</taxon>
    </lineage>
</organism>
<keyword evidence="1" id="KW-0812">Transmembrane</keyword>
<accession>A5E2T8</accession>